<dbReference type="SUPFAM" id="SSF48317">
    <property type="entry name" value="Acid phosphatase/Vanadium-dependent haloperoxidase"/>
    <property type="match status" value="1"/>
</dbReference>
<evidence type="ECO:0000259" key="2">
    <source>
        <dbReference type="Pfam" id="PF01569"/>
    </source>
</evidence>
<feature type="transmembrane region" description="Helical" evidence="1">
    <location>
        <begin position="183"/>
        <end position="200"/>
    </location>
</feature>
<dbReference type="EMBL" id="PDWW01000001">
    <property type="protein sequence ID" value="KAF1727332.1"/>
    <property type="molecule type" value="Genomic_DNA"/>
</dbReference>
<keyword evidence="1" id="KW-0472">Membrane</keyword>
<feature type="domain" description="Phosphatidic acid phosphatase type 2/haloperoxidase" evidence="2">
    <location>
        <begin position="101"/>
        <end position="225"/>
    </location>
</feature>
<dbReference type="Proteomes" id="UP000781710">
    <property type="component" value="Unassembled WGS sequence"/>
</dbReference>
<evidence type="ECO:0000313" key="4">
    <source>
        <dbReference type="Proteomes" id="UP000781710"/>
    </source>
</evidence>
<keyword evidence="4" id="KW-1185">Reference proteome</keyword>
<gene>
    <name evidence="3" type="ORF">CSC78_00460</name>
</gene>
<feature type="transmembrane region" description="Helical" evidence="1">
    <location>
        <begin position="100"/>
        <end position="119"/>
    </location>
</feature>
<feature type="transmembrane region" description="Helical" evidence="1">
    <location>
        <begin position="157"/>
        <end position="176"/>
    </location>
</feature>
<protein>
    <recommendedName>
        <fullName evidence="2">Phosphatidic acid phosphatase type 2/haloperoxidase domain-containing protein</fullName>
    </recommendedName>
</protein>
<keyword evidence="1" id="KW-0812">Transmembrane</keyword>
<dbReference type="CDD" id="cd03396">
    <property type="entry name" value="PAP2_like_6"/>
    <property type="match status" value="1"/>
</dbReference>
<comment type="caution">
    <text evidence="3">The sequence shown here is derived from an EMBL/GenBank/DDBJ whole genome shotgun (WGS) entry which is preliminary data.</text>
</comment>
<name>A0ABQ6ZLZ3_9GAMM</name>
<reference evidence="3 4" key="1">
    <citation type="submission" date="2017-10" db="EMBL/GenBank/DDBJ databases">
        <title>Whole genome sequencing of members of genus Pseudoxanthomonas.</title>
        <authorList>
            <person name="Kumar S."/>
            <person name="Bansal K."/>
            <person name="Kaur A."/>
            <person name="Patil P."/>
            <person name="Sharma S."/>
            <person name="Patil P.B."/>
        </authorList>
    </citation>
    <scope>NUCLEOTIDE SEQUENCE [LARGE SCALE GENOMIC DNA]</scope>
    <source>
        <strain evidence="3 4">DSM 17109</strain>
    </source>
</reference>
<accession>A0ABQ6ZLZ3</accession>
<proteinExistence type="predicted"/>
<dbReference type="InterPro" id="IPR000326">
    <property type="entry name" value="PAP2/HPO"/>
</dbReference>
<dbReference type="InterPro" id="IPR036938">
    <property type="entry name" value="PAP2/HPO_sf"/>
</dbReference>
<organism evidence="3 4">
    <name type="scientific">Pseudoxanthomonas japonensis</name>
    <dbReference type="NCBI Taxonomy" id="69284"/>
    <lineage>
        <taxon>Bacteria</taxon>
        <taxon>Pseudomonadati</taxon>
        <taxon>Pseudomonadota</taxon>
        <taxon>Gammaproteobacteria</taxon>
        <taxon>Lysobacterales</taxon>
        <taxon>Lysobacteraceae</taxon>
        <taxon>Pseudoxanthomonas</taxon>
    </lineage>
</organism>
<feature type="transmembrane region" description="Helical" evidence="1">
    <location>
        <begin position="16"/>
        <end position="34"/>
    </location>
</feature>
<keyword evidence="1" id="KW-1133">Transmembrane helix</keyword>
<evidence type="ECO:0000256" key="1">
    <source>
        <dbReference type="SAM" id="Phobius"/>
    </source>
</evidence>
<evidence type="ECO:0000313" key="3">
    <source>
        <dbReference type="EMBL" id="KAF1727332.1"/>
    </source>
</evidence>
<sequence>MSASPTSLTVVPEQRLPGLLPVSVILLVAAWLAAQSLDHAWASWLFHQQGDAWSLKNSVVLETLLHRGGRLLSQLAWAGVLAATLWHWRTPSAQRWTRPAARLLVAVLASTAVVAWLKATTHMDCPWDLAGFGGDRPFVALFEHRPAGLGAPGCFPAAHAAGGYAWVALYFFFLAVAPCWRHVGLAAGLLAGLVFGLAQQLRGAHFLSHDIASLAVCWAVACSVDRLAAWRRPGVDTEAHA</sequence>
<feature type="transmembrane region" description="Helical" evidence="1">
    <location>
        <begin position="206"/>
        <end position="224"/>
    </location>
</feature>
<dbReference type="Pfam" id="PF01569">
    <property type="entry name" value="PAP2"/>
    <property type="match status" value="1"/>
</dbReference>
<dbReference type="RefSeq" id="WP_162335943.1">
    <property type="nucleotide sequence ID" value="NZ_JBHSRQ010000007.1"/>
</dbReference>